<name>A0A9N7VJ13_PLEPL</name>
<protein>
    <submittedName>
        <fullName evidence="1">Uncharacterized protein</fullName>
    </submittedName>
</protein>
<accession>A0A9N7VJ13</accession>
<gene>
    <name evidence="1" type="ORF">PLEPLA_LOCUS37847</name>
</gene>
<organism evidence="1 2">
    <name type="scientific">Pleuronectes platessa</name>
    <name type="common">European plaice</name>
    <dbReference type="NCBI Taxonomy" id="8262"/>
    <lineage>
        <taxon>Eukaryota</taxon>
        <taxon>Metazoa</taxon>
        <taxon>Chordata</taxon>
        <taxon>Craniata</taxon>
        <taxon>Vertebrata</taxon>
        <taxon>Euteleostomi</taxon>
        <taxon>Actinopterygii</taxon>
        <taxon>Neopterygii</taxon>
        <taxon>Teleostei</taxon>
        <taxon>Neoteleostei</taxon>
        <taxon>Acanthomorphata</taxon>
        <taxon>Carangaria</taxon>
        <taxon>Pleuronectiformes</taxon>
        <taxon>Pleuronectoidei</taxon>
        <taxon>Pleuronectidae</taxon>
        <taxon>Pleuronectes</taxon>
    </lineage>
</organism>
<comment type="caution">
    <text evidence="1">The sequence shown here is derived from an EMBL/GenBank/DDBJ whole genome shotgun (WGS) entry which is preliminary data.</text>
</comment>
<evidence type="ECO:0000313" key="1">
    <source>
        <dbReference type="EMBL" id="CAB1450158.1"/>
    </source>
</evidence>
<dbReference type="AlphaFoldDB" id="A0A9N7VJ13"/>
<evidence type="ECO:0000313" key="2">
    <source>
        <dbReference type="Proteomes" id="UP001153269"/>
    </source>
</evidence>
<proteinExistence type="predicted"/>
<keyword evidence="2" id="KW-1185">Reference proteome</keyword>
<sequence>MGFGFLFEEEPMAVWCRLRVSCNAPMVTSAGRELQLRSSPRRCDFKPKRSHCGSLINADCQGTQPSLSPRGQCWMMREVISGPNKSKAANLFICLKPGNQSNVARGERIERDGEETAAFEAMTEKVFPLLFHSFS</sequence>
<dbReference type="Proteomes" id="UP001153269">
    <property type="component" value="Unassembled WGS sequence"/>
</dbReference>
<reference evidence="1" key="1">
    <citation type="submission" date="2020-03" db="EMBL/GenBank/DDBJ databases">
        <authorList>
            <person name="Weist P."/>
        </authorList>
    </citation>
    <scope>NUCLEOTIDE SEQUENCE</scope>
</reference>
<dbReference type="EMBL" id="CADEAL010004043">
    <property type="protein sequence ID" value="CAB1450158.1"/>
    <property type="molecule type" value="Genomic_DNA"/>
</dbReference>